<keyword evidence="2" id="KW-1185">Reference proteome</keyword>
<protein>
    <submittedName>
        <fullName evidence="1">DUF2851 family protein</fullName>
    </submittedName>
</protein>
<dbReference type="Proteomes" id="UP000438760">
    <property type="component" value="Unassembled WGS sequence"/>
</dbReference>
<dbReference type="RefSeq" id="WP_155092810.1">
    <property type="nucleotide sequence ID" value="NZ_CP102754.1"/>
</dbReference>
<sequence length="426" mass="49887">MKESFLHYLWANQLFNQDTLLTDSNELLSIISPGDCTGLDGPDFFNARICIGNQEWAGNVEIHLKASDWFCHNHEKDVRYDSIILHVVWENDMPIYRVNGSLIPTLELKGKVSGELLLRYEELMLPKQYLYCEDKLPNLDSLFLLQWKERLFFERLSAKVKPIEEFVKDKQGHWSQAFFCFLAKSFGLNANGEAFFSAFRYFPISIVHKQAYSLLQLESMFLGVVGLLDVDFDLRDEYCKSLVREWDFLKHKYTLQSLNAASLRFFQLRPPNFPSIRLVQLAAFYFHNGVSVNSLFQEQLTLQEIYLMFDVKVSDYWKTHYVVNKESKSSTKKLSKEFVDLLIVNVIVPFQFAYQFENNVQGDISEYLLDLLSQIKPERNSVVKMFESYNIPVDHAMDSQALLQLKKQYCDRKRCLECAIGKRMMK</sequence>
<dbReference type="EMBL" id="WMJX01000029">
    <property type="protein sequence ID" value="MTG98790.1"/>
    <property type="molecule type" value="Genomic_DNA"/>
</dbReference>
<evidence type="ECO:0000313" key="2">
    <source>
        <dbReference type="Proteomes" id="UP000438760"/>
    </source>
</evidence>
<organism evidence="1 2">
    <name type="scientific">Myroides albus</name>
    <dbReference type="NCBI Taxonomy" id="2562892"/>
    <lineage>
        <taxon>Bacteria</taxon>
        <taxon>Pseudomonadati</taxon>
        <taxon>Bacteroidota</taxon>
        <taxon>Flavobacteriia</taxon>
        <taxon>Flavobacteriales</taxon>
        <taxon>Flavobacteriaceae</taxon>
        <taxon>Myroides</taxon>
    </lineage>
</organism>
<reference evidence="1 2" key="1">
    <citation type="submission" date="2019-11" db="EMBL/GenBank/DDBJ databases">
        <title>Genome of Strain BIT-d1.</title>
        <authorList>
            <person name="Yang Y."/>
        </authorList>
    </citation>
    <scope>NUCLEOTIDE SEQUENCE [LARGE SCALE GENOMIC DNA]</scope>
    <source>
        <strain evidence="1 2">BIT-d1</strain>
    </source>
</reference>
<dbReference type="InterPro" id="IPR021272">
    <property type="entry name" value="DUF2851"/>
</dbReference>
<proteinExistence type="predicted"/>
<dbReference type="OrthoDB" id="1005072at2"/>
<name>A0A6I3LNA5_9FLAO</name>
<comment type="caution">
    <text evidence="1">The sequence shown here is derived from an EMBL/GenBank/DDBJ whole genome shotgun (WGS) entry which is preliminary data.</text>
</comment>
<evidence type="ECO:0000313" key="1">
    <source>
        <dbReference type="EMBL" id="MTG98790.1"/>
    </source>
</evidence>
<gene>
    <name evidence="1" type="ORF">GJV76_11720</name>
</gene>
<accession>A0A6I3LNA5</accession>
<dbReference type="Pfam" id="PF11013">
    <property type="entry name" value="DUF2851"/>
    <property type="match status" value="1"/>
</dbReference>
<dbReference type="AlphaFoldDB" id="A0A6I3LNA5"/>